<accession>A0ABN6IB66</accession>
<geneLocation type="plasmid" evidence="1 2">
    <name>pNHP190012_1</name>
</geneLocation>
<evidence type="ECO:0000313" key="1">
    <source>
        <dbReference type="EMBL" id="BCZ19992.1"/>
    </source>
</evidence>
<name>A0ABN6IB66_9HELI</name>
<keyword evidence="2" id="KW-1185">Reference proteome</keyword>
<protein>
    <submittedName>
        <fullName evidence="1">Uncharacterized protein</fullName>
    </submittedName>
</protein>
<organism evidence="1 2">
    <name type="scientific">Helicobacter gastrofelis</name>
    <dbReference type="NCBI Taxonomy" id="2849642"/>
    <lineage>
        <taxon>Bacteria</taxon>
        <taxon>Pseudomonadati</taxon>
        <taxon>Campylobacterota</taxon>
        <taxon>Epsilonproteobacteria</taxon>
        <taxon>Campylobacterales</taxon>
        <taxon>Helicobacteraceae</taxon>
        <taxon>Helicobacter</taxon>
    </lineage>
</organism>
<proteinExistence type="predicted"/>
<evidence type="ECO:0000313" key="2">
    <source>
        <dbReference type="Proteomes" id="UP000826146"/>
    </source>
</evidence>
<keyword evidence="1" id="KW-0614">Plasmid</keyword>
<dbReference type="Proteomes" id="UP000826146">
    <property type="component" value="Plasmid pNHP190012_1"/>
</dbReference>
<gene>
    <name evidence="1" type="ORF">NHP190012_16340</name>
</gene>
<sequence>MPNLKHTQVEMKQPLHEKQIEISEEKRAKIVQEARIACRKRLEDPDILAVYKRLADKIV</sequence>
<reference evidence="1 2" key="1">
    <citation type="submission" date="2021-07" db="EMBL/GenBank/DDBJ databases">
        <title>Novel Helicobacter sp. Isolated from a cat.</title>
        <authorList>
            <person name="Rimbara E."/>
            <person name="Suzuki M."/>
        </authorList>
    </citation>
    <scope>NUCLEOTIDE SEQUENCE [LARGE SCALE GENOMIC DNA]</scope>
    <source>
        <strain evidence="2">NHP19-012</strain>
        <plasmid evidence="1 2">pNHP190012_1</plasmid>
    </source>
</reference>
<dbReference type="EMBL" id="AP024820">
    <property type="protein sequence ID" value="BCZ19992.1"/>
    <property type="molecule type" value="Genomic_DNA"/>
</dbReference>